<evidence type="ECO:0000259" key="3">
    <source>
        <dbReference type="Pfam" id="PF00472"/>
    </source>
</evidence>
<dbReference type="NCBIfam" id="NF006718">
    <property type="entry name" value="PRK09256.1"/>
    <property type="match status" value="1"/>
</dbReference>
<dbReference type="EMBL" id="CAFBPX010000141">
    <property type="protein sequence ID" value="CAB5035654.1"/>
    <property type="molecule type" value="Genomic_DNA"/>
</dbReference>
<comment type="similarity">
    <text evidence="1">Belongs to the prokaryotic/mitochondrial release factor family.</text>
</comment>
<feature type="domain" description="Prokaryotic-type class I peptide chain release factors" evidence="3">
    <location>
        <begin position="11"/>
        <end position="128"/>
    </location>
</feature>
<evidence type="ECO:0000313" key="4">
    <source>
        <dbReference type="EMBL" id="CAB4334611.1"/>
    </source>
</evidence>
<gene>
    <name evidence="4" type="ORF">UFOPK3522_00088</name>
    <name evidence="5" type="ORF">UFOPK4175_00828</name>
</gene>
<name>A0A6J7S2Y5_9ZZZZ</name>
<accession>A0A6J7S2Y5</accession>
<reference evidence="5" key="1">
    <citation type="submission" date="2020-05" db="EMBL/GenBank/DDBJ databases">
        <authorList>
            <person name="Chiriac C."/>
            <person name="Salcher M."/>
            <person name="Ghai R."/>
            <person name="Kavagutti S V."/>
        </authorList>
    </citation>
    <scope>NUCLEOTIDE SEQUENCE</scope>
</reference>
<sequence length="138" mass="15637">MDDPIVINGGLAIPLREVQIRTSRSSGPGGQHANVTDSRVEAIFDVRESESLSARQRELITERCGGPVVRAIAQDGRSQARNRELALERLRDKLRDGLKVRKGRRPTRPSKGAKERRLKEKRERSEHKRGRKPPRSDD</sequence>
<dbReference type="InterPro" id="IPR045853">
    <property type="entry name" value="Pep_chain_release_fac_I_sf"/>
</dbReference>
<feature type="region of interest" description="Disordered" evidence="2">
    <location>
        <begin position="95"/>
        <end position="138"/>
    </location>
</feature>
<dbReference type="EMBL" id="CAESAO010000004">
    <property type="protein sequence ID" value="CAB4334611.1"/>
    <property type="molecule type" value="Genomic_DNA"/>
</dbReference>
<feature type="compositionally biased region" description="Basic residues" evidence="2">
    <location>
        <begin position="127"/>
        <end position="138"/>
    </location>
</feature>
<dbReference type="GO" id="GO:0072344">
    <property type="term" value="P:rescue of stalled ribosome"/>
    <property type="evidence" value="ECO:0007669"/>
    <property type="project" value="TreeGrafter"/>
</dbReference>
<dbReference type="SUPFAM" id="SSF75620">
    <property type="entry name" value="Release factor"/>
    <property type="match status" value="1"/>
</dbReference>
<dbReference type="InterPro" id="IPR000352">
    <property type="entry name" value="Pep_chain_release_fac_I"/>
</dbReference>
<dbReference type="GO" id="GO:0043022">
    <property type="term" value="F:ribosome binding"/>
    <property type="evidence" value="ECO:0007669"/>
    <property type="project" value="TreeGrafter"/>
</dbReference>
<evidence type="ECO:0000256" key="1">
    <source>
        <dbReference type="ARBA" id="ARBA00010835"/>
    </source>
</evidence>
<protein>
    <submittedName>
        <fullName evidence="5">Unannotated protein</fullName>
    </submittedName>
</protein>
<evidence type="ECO:0000256" key="2">
    <source>
        <dbReference type="SAM" id="MobiDB-lite"/>
    </source>
</evidence>
<dbReference type="AlphaFoldDB" id="A0A6J7S2Y5"/>
<dbReference type="PANTHER" id="PTHR47814:SF1">
    <property type="entry name" value="PEPTIDYL-TRNA HYDROLASE ARFB"/>
    <property type="match status" value="1"/>
</dbReference>
<organism evidence="5">
    <name type="scientific">freshwater metagenome</name>
    <dbReference type="NCBI Taxonomy" id="449393"/>
    <lineage>
        <taxon>unclassified sequences</taxon>
        <taxon>metagenomes</taxon>
        <taxon>ecological metagenomes</taxon>
    </lineage>
</organism>
<dbReference type="Gene3D" id="3.30.160.20">
    <property type="match status" value="1"/>
</dbReference>
<proteinExistence type="inferred from homology"/>
<dbReference type="Pfam" id="PF00472">
    <property type="entry name" value="RF-1"/>
    <property type="match status" value="1"/>
</dbReference>
<evidence type="ECO:0000313" key="5">
    <source>
        <dbReference type="EMBL" id="CAB5035654.1"/>
    </source>
</evidence>
<dbReference type="GO" id="GO:0004045">
    <property type="term" value="F:peptidyl-tRNA hydrolase activity"/>
    <property type="evidence" value="ECO:0007669"/>
    <property type="project" value="TreeGrafter"/>
</dbReference>
<dbReference type="GO" id="GO:0003747">
    <property type="term" value="F:translation release factor activity"/>
    <property type="evidence" value="ECO:0007669"/>
    <property type="project" value="InterPro"/>
</dbReference>
<feature type="compositionally biased region" description="Basic and acidic residues" evidence="2">
    <location>
        <begin position="112"/>
        <end position="126"/>
    </location>
</feature>
<dbReference type="PANTHER" id="PTHR47814">
    <property type="entry name" value="PEPTIDYL-TRNA HYDROLASE ARFB"/>
    <property type="match status" value="1"/>
</dbReference>